<dbReference type="PANTHER" id="PTHR42721:SF1">
    <property type="entry name" value="BETA-D-XYLOSIDASE 6-RELATED"/>
    <property type="match status" value="1"/>
</dbReference>
<name>A0A7J0H774_9ERIC</name>
<proteinExistence type="predicted"/>
<keyword evidence="2" id="KW-0732">Signal</keyword>
<dbReference type="GO" id="GO:0009044">
    <property type="term" value="F:xylan 1,4-beta-xylosidase activity"/>
    <property type="evidence" value="ECO:0007669"/>
    <property type="project" value="InterPro"/>
</dbReference>
<feature type="chain" id="PRO_5029488790" evidence="2">
    <location>
        <begin position="29"/>
        <end position="267"/>
    </location>
</feature>
<evidence type="ECO:0000256" key="2">
    <source>
        <dbReference type="SAM" id="SignalP"/>
    </source>
</evidence>
<dbReference type="GO" id="GO:0045493">
    <property type="term" value="P:xylan catabolic process"/>
    <property type="evidence" value="ECO:0007669"/>
    <property type="project" value="InterPro"/>
</dbReference>
<dbReference type="Pfam" id="PF00933">
    <property type="entry name" value="Glyco_hydro_3"/>
    <property type="match status" value="1"/>
</dbReference>
<gene>
    <name evidence="4" type="ORF">Acr_27g0006170</name>
</gene>
<keyword evidence="1 4" id="KW-0378">Hydrolase</keyword>
<feature type="domain" description="Glycoside hydrolase family 3 N-terminal" evidence="3">
    <location>
        <begin position="116"/>
        <end position="202"/>
    </location>
</feature>
<dbReference type="OrthoDB" id="47059at2759"/>
<keyword evidence="5" id="KW-1185">Reference proteome</keyword>
<dbReference type="Gene3D" id="3.20.20.300">
    <property type="entry name" value="Glycoside hydrolase, family 3, N-terminal domain"/>
    <property type="match status" value="1"/>
</dbReference>
<dbReference type="InterPro" id="IPR044993">
    <property type="entry name" value="BXL"/>
</dbReference>
<dbReference type="Proteomes" id="UP000585474">
    <property type="component" value="Unassembled WGS sequence"/>
</dbReference>
<dbReference type="InterPro" id="IPR036962">
    <property type="entry name" value="Glyco_hydro_3_N_sf"/>
</dbReference>
<comment type="caution">
    <text evidence="4">The sequence shown here is derived from an EMBL/GenBank/DDBJ whole genome shotgun (WGS) entry which is preliminary data.</text>
</comment>
<dbReference type="AlphaFoldDB" id="A0A7J0H774"/>
<accession>A0A7J0H774</accession>
<organism evidence="4 5">
    <name type="scientific">Actinidia rufa</name>
    <dbReference type="NCBI Taxonomy" id="165716"/>
    <lineage>
        <taxon>Eukaryota</taxon>
        <taxon>Viridiplantae</taxon>
        <taxon>Streptophyta</taxon>
        <taxon>Embryophyta</taxon>
        <taxon>Tracheophyta</taxon>
        <taxon>Spermatophyta</taxon>
        <taxon>Magnoliopsida</taxon>
        <taxon>eudicotyledons</taxon>
        <taxon>Gunneridae</taxon>
        <taxon>Pentapetalae</taxon>
        <taxon>asterids</taxon>
        <taxon>Ericales</taxon>
        <taxon>Actinidiaceae</taxon>
        <taxon>Actinidia</taxon>
    </lineage>
</organism>
<sequence length="267" mass="29168">MSPPYQWQWQWKLLFLFIFLQTLTLSASQPIKASPNPKFPCAPPYHNLYPFCNLSLPTASRAHSLLSLLTLPEKIRQLCSNASAVPRLGLPEYLWWSESVHGVAAEGPGVNFAGPIESATNFPQVLVAAAAFNRTLWRAIAAAIGVEARAMYNVGQAGLTFWAPDVNLFVDPRWGRGQETPGEDPMLAEAYGIEYVRAFQGGGGGVSGGRIGDGDGVGEKRVMMGEESENESDDGLMLSACCKHYTAYDLENWGSFARYNFNAIVSL</sequence>
<evidence type="ECO:0000313" key="5">
    <source>
        <dbReference type="Proteomes" id="UP000585474"/>
    </source>
</evidence>
<dbReference type="InterPro" id="IPR001764">
    <property type="entry name" value="Glyco_hydro_3_N"/>
</dbReference>
<dbReference type="EMBL" id="BJWL01000027">
    <property type="protein sequence ID" value="GFZ18878.1"/>
    <property type="molecule type" value="Genomic_DNA"/>
</dbReference>
<dbReference type="PANTHER" id="PTHR42721">
    <property type="entry name" value="SUGAR HYDROLASE-RELATED"/>
    <property type="match status" value="1"/>
</dbReference>
<dbReference type="InterPro" id="IPR017853">
    <property type="entry name" value="GH"/>
</dbReference>
<evidence type="ECO:0000256" key="1">
    <source>
        <dbReference type="ARBA" id="ARBA00022801"/>
    </source>
</evidence>
<feature type="signal peptide" evidence="2">
    <location>
        <begin position="1"/>
        <end position="28"/>
    </location>
</feature>
<dbReference type="GO" id="GO:0046556">
    <property type="term" value="F:alpha-L-arabinofuranosidase activity"/>
    <property type="evidence" value="ECO:0007669"/>
    <property type="project" value="TreeGrafter"/>
</dbReference>
<evidence type="ECO:0000259" key="3">
    <source>
        <dbReference type="Pfam" id="PF00933"/>
    </source>
</evidence>
<dbReference type="GO" id="GO:0031222">
    <property type="term" value="P:arabinan catabolic process"/>
    <property type="evidence" value="ECO:0007669"/>
    <property type="project" value="TreeGrafter"/>
</dbReference>
<reference evidence="4 5" key="1">
    <citation type="submission" date="2019-07" db="EMBL/GenBank/DDBJ databases">
        <title>De Novo Assembly of kiwifruit Actinidia rufa.</title>
        <authorList>
            <person name="Sugita-Konishi S."/>
            <person name="Sato K."/>
            <person name="Mori E."/>
            <person name="Abe Y."/>
            <person name="Kisaki G."/>
            <person name="Hamano K."/>
            <person name="Suezawa K."/>
            <person name="Otani M."/>
            <person name="Fukuda T."/>
            <person name="Manabe T."/>
            <person name="Gomi K."/>
            <person name="Tabuchi M."/>
            <person name="Akimitsu K."/>
            <person name="Kataoka I."/>
        </authorList>
    </citation>
    <scope>NUCLEOTIDE SEQUENCE [LARGE SCALE GENOMIC DNA]</scope>
    <source>
        <strain evidence="5">cv. Fuchu</strain>
    </source>
</reference>
<evidence type="ECO:0000313" key="4">
    <source>
        <dbReference type="EMBL" id="GFZ18878.1"/>
    </source>
</evidence>
<protein>
    <submittedName>
        <fullName evidence="4">Glycosyl hydrolase family protein</fullName>
    </submittedName>
</protein>
<dbReference type="SUPFAM" id="SSF51445">
    <property type="entry name" value="(Trans)glycosidases"/>
    <property type="match status" value="1"/>
</dbReference>